<organism evidence="1 2">
    <name type="scientific">Persicirhabdus sediminis</name>
    <dbReference type="NCBI Taxonomy" id="454144"/>
    <lineage>
        <taxon>Bacteria</taxon>
        <taxon>Pseudomonadati</taxon>
        <taxon>Verrucomicrobiota</taxon>
        <taxon>Verrucomicrobiia</taxon>
        <taxon>Verrucomicrobiales</taxon>
        <taxon>Verrucomicrobiaceae</taxon>
        <taxon>Persicirhabdus</taxon>
    </lineage>
</organism>
<dbReference type="EMBL" id="JAENIM010000045">
    <property type="protein sequence ID" value="MBK1792369.1"/>
    <property type="molecule type" value="Genomic_DNA"/>
</dbReference>
<dbReference type="Pfam" id="PF04245">
    <property type="entry name" value="NA37"/>
    <property type="match status" value="1"/>
</dbReference>
<dbReference type="GO" id="GO:0009295">
    <property type="term" value="C:nucleoid"/>
    <property type="evidence" value="ECO:0007669"/>
    <property type="project" value="InterPro"/>
</dbReference>
<evidence type="ECO:0000313" key="2">
    <source>
        <dbReference type="Proteomes" id="UP000624703"/>
    </source>
</evidence>
<sequence length="351" mass="40005">MSLLVKYHAAKISSMALAKVGNPTRNETLKTSKELCRVGERDSEVLTFAFLKPFKNLERQHFHHHSDVSQNEIHRSVTAVFKQPAALLDSGRQIARHLFSKSNHPNIKSGDLCVSIVEDVMVEGIKHQAICIIKSESRVPFLEISDQDGDLKLTTHNGIYPEKIDKGCLIIDRDAEDGYLVYTFDKSSGESQFWVRDFLALRPKKDAAFMTKQYAEMCVSFAEEGLPEDMAQEEKFQVANKALAYFDEKDEFDEGAFKQEALTEPAIIEKFDEYKSNFVDEDGKPIDNQFPIEKKAAKKASSKLKSLLKLDTGVTLRFTPNFVDEAEKCFERGMDEEKGMKFIKIYYNEEI</sequence>
<reference evidence="1" key="1">
    <citation type="submission" date="2021-01" db="EMBL/GenBank/DDBJ databases">
        <title>Modified the classification status of verrucomicrobia.</title>
        <authorList>
            <person name="Feng X."/>
        </authorList>
    </citation>
    <scope>NUCLEOTIDE SEQUENCE</scope>
    <source>
        <strain evidence="1">_KCTC 22039</strain>
    </source>
</reference>
<dbReference type="Proteomes" id="UP000624703">
    <property type="component" value="Unassembled WGS sequence"/>
</dbReference>
<dbReference type="InterPro" id="IPR007358">
    <property type="entry name" value="Nucleoid_associated_NdpA"/>
</dbReference>
<accession>A0A8J7MED2</accession>
<dbReference type="RefSeq" id="WP_200312383.1">
    <property type="nucleotide sequence ID" value="NZ_JAENIM010000045.1"/>
</dbReference>
<evidence type="ECO:0000313" key="1">
    <source>
        <dbReference type="EMBL" id="MBK1792369.1"/>
    </source>
</evidence>
<comment type="caution">
    <text evidence="1">The sequence shown here is derived from an EMBL/GenBank/DDBJ whole genome shotgun (WGS) entry which is preliminary data.</text>
</comment>
<keyword evidence="2" id="KW-1185">Reference proteome</keyword>
<protein>
    <submittedName>
        <fullName evidence="1">Nucleoid-associated protein</fullName>
    </submittedName>
</protein>
<dbReference type="AlphaFoldDB" id="A0A8J7MED2"/>
<name>A0A8J7MED2_9BACT</name>
<proteinExistence type="predicted"/>
<gene>
    <name evidence="1" type="ORF">JIN82_14490</name>
</gene>